<organism evidence="1">
    <name type="scientific">Rhizophora mucronata</name>
    <name type="common">Asiatic mangrove</name>
    <dbReference type="NCBI Taxonomy" id="61149"/>
    <lineage>
        <taxon>Eukaryota</taxon>
        <taxon>Viridiplantae</taxon>
        <taxon>Streptophyta</taxon>
        <taxon>Embryophyta</taxon>
        <taxon>Tracheophyta</taxon>
        <taxon>Spermatophyta</taxon>
        <taxon>Magnoliopsida</taxon>
        <taxon>eudicotyledons</taxon>
        <taxon>Gunneridae</taxon>
        <taxon>Pentapetalae</taxon>
        <taxon>rosids</taxon>
        <taxon>fabids</taxon>
        <taxon>Malpighiales</taxon>
        <taxon>Rhizophoraceae</taxon>
        <taxon>Rhizophora</taxon>
    </lineage>
</organism>
<proteinExistence type="predicted"/>
<protein>
    <submittedName>
        <fullName evidence="1">Uncharacterized protein</fullName>
    </submittedName>
</protein>
<accession>A0A2P2QX05</accession>
<reference evidence="1" key="1">
    <citation type="submission" date="2018-02" db="EMBL/GenBank/DDBJ databases">
        <title>Rhizophora mucronata_Transcriptome.</title>
        <authorList>
            <person name="Meera S.P."/>
            <person name="Sreeshan A."/>
            <person name="Augustine A."/>
        </authorList>
    </citation>
    <scope>NUCLEOTIDE SEQUENCE</scope>
    <source>
        <tissue evidence="1">Leaf</tissue>
    </source>
</reference>
<dbReference type="AlphaFoldDB" id="A0A2P2QX05"/>
<sequence length="42" mass="4758">MTRAVSIWSSKLQESTLSLSCSKGFSLLHARCFIVNLIETLW</sequence>
<dbReference type="EMBL" id="GGEC01091001">
    <property type="protein sequence ID" value="MBX71485.1"/>
    <property type="molecule type" value="Transcribed_RNA"/>
</dbReference>
<name>A0A2P2QX05_RHIMU</name>
<evidence type="ECO:0000313" key="1">
    <source>
        <dbReference type="EMBL" id="MBX71485.1"/>
    </source>
</evidence>